<dbReference type="Gene3D" id="1.10.730.10">
    <property type="entry name" value="Isoleucyl-tRNA Synthetase, Domain 1"/>
    <property type="match status" value="1"/>
</dbReference>
<keyword evidence="7 10" id="KW-0030">Aminoacyl-tRNA synthetase</keyword>
<keyword evidence="3 10" id="KW-0436">Ligase</keyword>
<dbReference type="InterPro" id="IPR001412">
    <property type="entry name" value="aa-tRNA-synth_I_CS"/>
</dbReference>
<dbReference type="InterPro" id="IPR009008">
    <property type="entry name" value="Val/Leu/Ile-tRNA-synth_edit"/>
</dbReference>
<comment type="catalytic activity">
    <reaction evidence="9">
        <text>tRNA(Val) + L-valine + ATP = L-valyl-tRNA(Val) + AMP + diphosphate</text>
        <dbReference type="Rhea" id="RHEA:10704"/>
        <dbReference type="Rhea" id="RHEA-COMP:9672"/>
        <dbReference type="Rhea" id="RHEA-COMP:9708"/>
        <dbReference type="ChEBI" id="CHEBI:30616"/>
        <dbReference type="ChEBI" id="CHEBI:33019"/>
        <dbReference type="ChEBI" id="CHEBI:57762"/>
        <dbReference type="ChEBI" id="CHEBI:78442"/>
        <dbReference type="ChEBI" id="CHEBI:78537"/>
        <dbReference type="ChEBI" id="CHEBI:456215"/>
        <dbReference type="EC" id="6.1.1.9"/>
    </reaction>
</comment>
<dbReference type="Pfam" id="PF00133">
    <property type="entry name" value="tRNA-synt_1"/>
    <property type="match status" value="1"/>
</dbReference>
<protein>
    <recommendedName>
        <fullName evidence="1">valine--tRNA ligase</fullName>
        <ecNumber evidence="1">6.1.1.9</ecNumber>
    </recommendedName>
    <alternativeName>
        <fullName evidence="8">Valyl-tRNA synthetase</fullName>
    </alternativeName>
</protein>
<dbReference type="PANTHER" id="PTHR11946">
    <property type="entry name" value="VALYL-TRNA SYNTHETASES"/>
    <property type="match status" value="1"/>
</dbReference>
<dbReference type="InterPro" id="IPR002303">
    <property type="entry name" value="Valyl-tRNA_ligase"/>
</dbReference>
<name>A0ABX8MZI7_9PSED</name>
<dbReference type="SUPFAM" id="SSF47323">
    <property type="entry name" value="Anticodon-binding domain of a subclass of class I aminoacyl-tRNA synthetases"/>
    <property type="match status" value="1"/>
</dbReference>
<dbReference type="HAMAP" id="MF_02005">
    <property type="entry name" value="Val_tRNA_synth_type2"/>
    <property type="match status" value="1"/>
</dbReference>
<evidence type="ECO:0000256" key="11">
    <source>
        <dbReference type="SAM" id="MobiDB-lite"/>
    </source>
</evidence>
<dbReference type="EC" id="6.1.1.9" evidence="1"/>
<evidence type="ECO:0000256" key="7">
    <source>
        <dbReference type="ARBA" id="ARBA00023146"/>
    </source>
</evidence>
<evidence type="ECO:0000256" key="5">
    <source>
        <dbReference type="ARBA" id="ARBA00022840"/>
    </source>
</evidence>
<keyword evidence="6 10" id="KW-0648">Protein biosynthesis</keyword>
<evidence type="ECO:0000256" key="6">
    <source>
        <dbReference type="ARBA" id="ARBA00022917"/>
    </source>
</evidence>
<dbReference type="GO" id="GO:0004832">
    <property type="term" value="F:valine-tRNA ligase activity"/>
    <property type="evidence" value="ECO:0007669"/>
    <property type="project" value="UniProtKB-EC"/>
</dbReference>
<keyword evidence="5 10" id="KW-0067">ATP-binding</keyword>
<dbReference type="InterPro" id="IPR033705">
    <property type="entry name" value="Anticodon_Ia_Val"/>
</dbReference>
<evidence type="ECO:0000256" key="3">
    <source>
        <dbReference type="ARBA" id="ARBA00022598"/>
    </source>
</evidence>
<organism evidence="14 15">
    <name type="scientific">Pseudomonas sessilinigenes</name>
    <dbReference type="NCBI Taxonomy" id="658629"/>
    <lineage>
        <taxon>Bacteria</taxon>
        <taxon>Pseudomonadati</taxon>
        <taxon>Pseudomonadota</taxon>
        <taxon>Gammaproteobacteria</taxon>
        <taxon>Pseudomonadales</taxon>
        <taxon>Pseudomonadaceae</taxon>
        <taxon>Pseudomonas</taxon>
    </lineage>
</organism>
<dbReference type="InterPro" id="IPR009080">
    <property type="entry name" value="tRNAsynth_Ia_anticodon-bd"/>
</dbReference>
<dbReference type="RefSeq" id="WP_124346377.1">
    <property type="nucleotide sequence ID" value="NZ_CP027706.1"/>
</dbReference>
<evidence type="ECO:0000256" key="4">
    <source>
        <dbReference type="ARBA" id="ARBA00022741"/>
    </source>
</evidence>
<dbReference type="CDD" id="cd07962">
    <property type="entry name" value="Anticodon_Ia_Val"/>
    <property type="match status" value="1"/>
</dbReference>
<dbReference type="InterPro" id="IPR013155">
    <property type="entry name" value="M/V/L/I-tRNA-synth_anticd-bd"/>
</dbReference>
<evidence type="ECO:0000256" key="2">
    <source>
        <dbReference type="ARBA" id="ARBA00022490"/>
    </source>
</evidence>
<dbReference type="InterPro" id="IPR022874">
    <property type="entry name" value="Valine-tRNA_ligase_type_2"/>
</dbReference>
<dbReference type="NCBIfam" id="NF000540">
    <property type="entry name" value="alt_ValS"/>
    <property type="match status" value="1"/>
</dbReference>
<feature type="domain" description="Aminoacyl-tRNA synthetase class Ia" evidence="12">
    <location>
        <begin position="29"/>
        <end position="629"/>
    </location>
</feature>
<dbReference type="Gene3D" id="3.40.50.620">
    <property type="entry name" value="HUPs"/>
    <property type="match status" value="2"/>
</dbReference>
<evidence type="ECO:0000313" key="15">
    <source>
        <dbReference type="Proteomes" id="UP000693952"/>
    </source>
</evidence>
<dbReference type="SUPFAM" id="SSF50677">
    <property type="entry name" value="ValRS/IleRS/LeuRS editing domain"/>
    <property type="match status" value="1"/>
</dbReference>
<dbReference type="NCBIfam" id="NF009687">
    <property type="entry name" value="PRK13208.1"/>
    <property type="match status" value="1"/>
</dbReference>
<feature type="domain" description="Methionyl/Valyl/Leucyl/Isoleucyl-tRNA synthetase anticodon-binding" evidence="13">
    <location>
        <begin position="668"/>
        <end position="807"/>
    </location>
</feature>
<dbReference type="Gene3D" id="3.90.740.10">
    <property type="entry name" value="Valyl/Leucyl/Isoleucyl-tRNA synthetase, editing domain"/>
    <property type="match status" value="1"/>
</dbReference>
<dbReference type="InterPro" id="IPR048044">
    <property type="entry name" value="Valyl-tRNA_ligase_actino"/>
</dbReference>
<evidence type="ECO:0000313" key="14">
    <source>
        <dbReference type="EMBL" id="QXH42931.1"/>
    </source>
</evidence>
<dbReference type="PRINTS" id="PR00986">
    <property type="entry name" value="TRNASYNTHVAL"/>
</dbReference>
<dbReference type="EMBL" id="CP077074">
    <property type="protein sequence ID" value="QXH42931.1"/>
    <property type="molecule type" value="Genomic_DNA"/>
</dbReference>
<proteinExistence type="inferred from homology"/>
<feature type="region of interest" description="Disordered" evidence="11">
    <location>
        <begin position="475"/>
        <end position="505"/>
    </location>
</feature>
<accession>A0ABX8MZI7</accession>
<reference evidence="14" key="1">
    <citation type="submission" date="2021-06" db="EMBL/GenBank/DDBJ databases">
        <title>Updating the genus Pseudomonas: Description of 43 new species and partition of the Pseudomonas putida group.</title>
        <authorList>
            <person name="Girard L."/>
            <person name="Lood C."/>
            <person name="Vandamme P."/>
            <person name="Rokni-Zadeh H."/>
            <person name="van Noort V."/>
            <person name="Hofte M."/>
            <person name="Lavigne R."/>
            <person name="De Mot R."/>
        </authorList>
    </citation>
    <scope>NUCLEOTIDE SEQUENCE</scope>
    <source>
        <strain evidence="14">CMR12a</strain>
    </source>
</reference>
<evidence type="ECO:0000256" key="9">
    <source>
        <dbReference type="ARBA" id="ARBA00047552"/>
    </source>
</evidence>
<dbReference type="Proteomes" id="UP000693952">
    <property type="component" value="Chromosome"/>
</dbReference>
<dbReference type="PROSITE" id="PS00178">
    <property type="entry name" value="AA_TRNA_LIGASE_I"/>
    <property type="match status" value="1"/>
</dbReference>
<keyword evidence="4 10" id="KW-0547">Nucleotide-binding</keyword>
<dbReference type="Pfam" id="PF08264">
    <property type="entry name" value="Anticodon_1"/>
    <property type="match status" value="1"/>
</dbReference>
<evidence type="ECO:0000256" key="10">
    <source>
        <dbReference type="RuleBase" id="RU363035"/>
    </source>
</evidence>
<keyword evidence="15" id="KW-1185">Reference proteome</keyword>
<gene>
    <name evidence="14" type="primary">valS</name>
    <name evidence="14" type="ORF">KSS89_12160</name>
</gene>
<evidence type="ECO:0000256" key="8">
    <source>
        <dbReference type="ARBA" id="ARBA00029936"/>
    </source>
</evidence>
<evidence type="ECO:0000259" key="12">
    <source>
        <dbReference type="Pfam" id="PF00133"/>
    </source>
</evidence>
<dbReference type="InterPro" id="IPR002300">
    <property type="entry name" value="aa-tRNA-synth_Ia"/>
</dbReference>
<evidence type="ECO:0000259" key="13">
    <source>
        <dbReference type="Pfam" id="PF08264"/>
    </source>
</evidence>
<evidence type="ECO:0000256" key="1">
    <source>
        <dbReference type="ARBA" id="ARBA00013169"/>
    </source>
</evidence>
<dbReference type="SUPFAM" id="SSF52374">
    <property type="entry name" value="Nucleotidylyl transferase"/>
    <property type="match status" value="1"/>
</dbReference>
<dbReference type="PANTHER" id="PTHR11946:SF93">
    <property type="entry name" value="VALINE--TRNA LIGASE, CHLOROPLASTIC_MITOCHONDRIAL 2"/>
    <property type="match status" value="1"/>
</dbReference>
<sequence>MTGGSYVTVKRESLTICPTPSLEHLETRWSQRWLEEGTYAFDRNAPRDAVYSIDTPPPTASGSLHVGHVFSYTHTDIIARFQRMCGKTVFYPMGWDDNGLPTERRVENYYGVRCDPDATYQPQFQPPTTVARRRSEYVAISRRNFVELCHRLTAIDEQAFRNLFVQLGLSVDWGLTYATIDERAQRVSQRALLRNYQRGELYSQQAPCLWDVTFQTAVAQAELEDREQPGAWHDLVFRGDGGQALRIATTRPELLAACVALVAHPDDPRYQGQFGQALRSPLFEVPVPLLAHPLADPQKGTGLAMVCTFGDLTDVLWWRELQLPTRCIIGRDGRLLAQAPEWLADPAGRQAYAALAGCSLTQARQRLLPLLHGCGGLLGVPRPIRHAVKFFEKGDQPLEIVATRQWYLRNGGRDAELRQQLLERGRALAWHPPFMRSRYEHWVGGLNGDWLISRQRIFGVPLPFWYPLDARGEPDHDRPIAASEDSLPVDPTLDTPPGYEPDQRGQPHGFIGERDIMDTWATSSLSPQIAAGWEEGDGLFEQVFPMDLRPQGHDIIRTWLFSTLVRSHFEQAAVPWRHVALSGWILDPDRKKMSKSRGNVVTPLALLEQYGSDAVRYWAALGRPGSDTAFEEQQMKIGRRLALKLFNVSKLVFGLPGDPAGPVSQALDQAMLQRLGSVAGQARQALESYDYSAALVRIEGFFWWFCDDYVELVKRRAYRPEGHSARNALARALSSLQRLFAPFLPFVCEEVWRCWQPDSVHRASWPEACVAEAEVESLLEAVSATLAAIRKAKSDARQSMKAPVARVELVDQAPSLERLQEARQDLLEAGQVAHLLFIEGPERQVRVWLQA</sequence>
<keyword evidence="2" id="KW-0963">Cytoplasm</keyword>
<comment type="similarity">
    <text evidence="10">Belongs to the class-I aminoacyl-tRNA synthetase family.</text>
</comment>
<dbReference type="InterPro" id="IPR014729">
    <property type="entry name" value="Rossmann-like_a/b/a_fold"/>
</dbReference>